<feature type="signal peptide" evidence="1">
    <location>
        <begin position="1"/>
        <end position="24"/>
    </location>
</feature>
<dbReference type="Proteomes" id="UP001595975">
    <property type="component" value="Unassembled WGS sequence"/>
</dbReference>
<accession>A0ABW0WWP2</accession>
<dbReference type="EMBL" id="JBHSOF010000005">
    <property type="protein sequence ID" value="MFC5662683.1"/>
    <property type="molecule type" value="Genomic_DNA"/>
</dbReference>
<sequence>MRLARRAVVAALAAGLALAGVAVATPAAAVTLRPLPVPDGRYCTATAGHTPAVAGHVTLPGRSCSGLYHLDAPR</sequence>
<evidence type="ECO:0000313" key="2">
    <source>
        <dbReference type="EMBL" id="MFC5662683.1"/>
    </source>
</evidence>
<reference evidence="3" key="1">
    <citation type="journal article" date="2019" name="Int. J. Syst. Evol. Microbiol.">
        <title>The Global Catalogue of Microorganisms (GCM) 10K type strain sequencing project: providing services to taxonomists for standard genome sequencing and annotation.</title>
        <authorList>
            <consortium name="The Broad Institute Genomics Platform"/>
            <consortium name="The Broad Institute Genome Sequencing Center for Infectious Disease"/>
            <person name="Wu L."/>
            <person name="Ma J."/>
        </authorList>
    </citation>
    <scope>NUCLEOTIDE SEQUENCE [LARGE SCALE GENOMIC DNA]</scope>
    <source>
        <strain evidence="3">CGMCC 4.1437</strain>
    </source>
</reference>
<name>A0ABW0WWP2_9ACTN</name>
<organism evidence="2 3">
    <name type="scientific">Kitasatospora misakiensis</name>
    <dbReference type="NCBI Taxonomy" id="67330"/>
    <lineage>
        <taxon>Bacteria</taxon>
        <taxon>Bacillati</taxon>
        <taxon>Actinomycetota</taxon>
        <taxon>Actinomycetes</taxon>
        <taxon>Kitasatosporales</taxon>
        <taxon>Streptomycetaceae</taxon>
        <taxon>Kitasatospora</taxon>
    </lineage>
</organism>
<feature type="chain" id="PRO_5046832228" evidence="1">
    <location>
        <begin position="25"/>
        <end position="74"/>
    </location>
</feature>
<dbReference type="RefSeq" id="WP_380224295.1">
    <property type="nucleotide sequence ID" value="NZ_JBHSOF010000005.1"/>
</dbReference>
<proteinExistence type="predicted"/>
<keyword evidence="1" id="KW-0732">Signal</keyword>
<dbReference type="InterPro" id="IPR006311">
    <property type="entry name" value="TAT_signal"/>
</dbReference>
<gene>
    <name evidence="2" type="ORF">ACFP3U_06755</name>
</gene>
<keyword evidence="3" id="KW-1185">Reference proteome</keyword>
<dbReference type="PROSITE" id="PS51318">
    <property type="entry name" value="TAT"/>
    <property type="match status" value="1"/>
</dbReference>
<evidence type="ECO:0000256" key="1">
    <source>
        <dbReference type="SAM" id="SignalP"/>
    </source>
</evidence>
<comment type="caution">
    <text evidence="2">The sequence shown here is derived from an EMBL/GenBank/DDBJ whole genome shotgun (WGS) entry which is preliminary data.</text>
</comment>
<protein>
    <submittedName>
        <fullName evidence="2">Uncharacterized protein</fullName>
    </submittedName>
</protein>
<evidence type="ECO:0000313" key="3">
    <source>
        <dbReference type="Proteomes" id="UP001595975"/>
    </source>
</evidence>